<evidence type="ECO:0000313" key="3">
    <source>
        <dbReference type="Proteomes" id="UP000005496"/>
    </source>
</evidence>
<dbReference type="eggNOG" id="COG3784">
    <property type="taxonomic scope" value="Bacteria"/>
</dbReference>
<sequence>MQNKIWTVLLICLLSFMLGSSAAWAQNRSKDEVVQSMKDRHSSLVQAKDQGLVGEAWNGMVALVDQGAPSRVQDLVDSENYDRRELYQIIAADTDTSVQEVALQNRIRMYRLADDNHYVQDQNRNWVRKKDFEN</sequence>
<gene>
    <name evidence="2" type="ORF">Dthio_PD1629</name>
</gene>
<protein>
    <recommendedName>
        <fullName evidence="4">DUF1318 domain-containing protein</fullName>
    </recommendedName>
</protein>
<name>D6SNF2_9BACT</name>
<feature type="chain" id="PRO_5003088120" description="DUF1318 domain-containing protein" evidence="1">
    <location>
        <begin position="26"/>
        <end position="134"/>
    </location>
</feature>
<reference evidence="2" key="1">
    <citation type="submission" date="2010-05" db="EMBL/GenBank/DDBJ databases">
        <title>The draft genome of Desulfonatronospira thiodismutans ASO3-1.</title>
        <authorList>
            <consortium name="US DOE Joint Genome Institute (JGI-PGF)"/>
            <person name="Lucas S."/>
            <person name="Copeland A."/>
            <person name="Lapidus A."/>
            <person name="Cheng J.-F."/>
            <person name="Bruce D."/>
            <person name="Goodwin L."/>
            <person name="Pitluck S."/>
            <person name="Chertkov O."/>
            <person name="Brettin T."/>
            <person name="Detter J.C."/>
            <person name="Han C."/>
            <person name="Land M.L."/>
            <person name="Hauser L."/>
            <person name="Kyrpides N."/>
            <person name="Mikhailova N."/>
            <person name="Muyzer G."/>
            <person name="Woyke T."/>
        </authorList>
    </citation>
    <scope>NUCLEOTIDE SEQUENCE [LARGE SCALE GENOMIC DNA]</scope>
    <source>
        <strain evidence="2">ASO3-1</strain>
    </source>
</reference>
<dbReference type="OrthoDB" id="198301at2"/>
<keyword evidence="3" id="KW-1185">Reference proteome</keyword>
<dbReference type="RefSeq" id="WP_008869606.1">
    <property type="nucleotide sequence ID" value="NZ_ACJN02000002.1"/>
</dbReference>
<evidence type="ECO:0000256" key="1">
    <source>
        <dbReference type="SAM" id="SignalP"/>
    </source>
</evidence>
<proteinExistence type="predicted"/>
<organism evidence="2 3">
    <name type="scientific">Desulfonatronospira thiodismutans ASO3-1</name>
    <dbReference type="NCBI Taxonomy" id="555779"/>
    <lineage>
        <taxon>Bacteria</taxon>
        <taxon>Pseudomonadati</taxon>
        <taxon>Thermodesulfobacteriota</taxon>
        <taxon>Desulfovibrionia</taxon>
        <taxon>Desulfovibrionales</taxon>
        <taxon>Desulfonatronovibrionaceae</taxon>
        <taxon>Desulfonatronospira</taxon>
    </lineage>
</organism>
<dbReference type="EMBL" id="ACJN02000002">
    <property type="protein sequence ID" value="EFI34278.1"/>
    <property type="molecule type" value="Genomic_DNA"/>
</dbReference>
<keyword evidence="1" id="KW-0732">Signal</keyword>
<evidence type="ECO:0008006" key="4">
    <source>
        <dbReference type="Google" id="ProtNLM"/>
    </source>
</evidence>
<accession>D6SNF2</accession>
<evidence type="ECO:0000313" key="2">
    <source>
        <dbReference type="EMBL" id="EFI34278.1"/>
    </source>
</evidence>
<dbReference type="Pfam" id="PF07027">
    <property type="entry name" value="DUF1318"/>
    <property type="match status" value="1"/>
</dbReference>
<feature type="signal peptide" evidence="1">
    <location>
        <begin position="1"/>
        <end position="25"/>
    </location>
</feature>
<dbReference type="Proteomes" id="UP000005496">
    <property type="component" value="Unassembled WGS sequence"/>
</dbReference>
<dbReference type="AlphaFoldDB" id="D6SNF2"/>
<comment type="caution">
    <text evidence="2">The sequence shown here is derived from an EMBL/GenBank/DDBJ whole genome shotgun (WGS) entry which is preliminary data.</text>
</comment>
<dbReference type="InterPro" id="IPR008309">
    <property type="entry name" value="YdbL"/>
</dbReference>